<evidence type="ECO:0000313" key="1">
    <source>
        <dbReference type="EMBL" id="ORX92639.1"/>
    </source>
</evidence>
<dbReference type="Proteomes" id="UP000193498">
    <property type="component" value="Unassembled WGS sequence"/>
</dbReference>
<gene>
    <name evidence="1" type="ORF">K493DRAFT_41925</name>
</gene>
<sequence length="91" mass="9780">MPRLKRGHVTLRSGDACVGVVLCITHFLGVLLRPRSIISVVVEQPPLVAPDSFVVAESKAILGNGSGIVIHFYCKPHATLLDRSTSSSIHH</sequence>
<accession>A0A1Y1Y3U6</accession>
<reference evidence="1 2" key="1">
    <citation type="submission" date="2016-07" db="EMBL/GenBank/DDBJ databases">
        <title>Pervasive Adenine N6-methylation of Active Genes in Fungi.</title>
        <authorList>
            <consortium name="DOE Joint Genome Institute"/>
            <person name="Mondo S.J."/>
            <person name="Dannebaum R.O."/>
            <person name="Kuo R.C."/>
            <person name="Labutti K."/>
            <person name="Haridas S."/>
            <person name="Kuo A."/>
            <person name="Salamov A."/>
            <person name="Ahrendt S.R."/>
            <person name="Lipzen A."/>
            <person name="Sullivan W."/>
            <person name="Andreopoulos W.B."/>
            <person name="Clum A."/>
            <person name="Lindquist E."/>
            <person name="Daum C."/>
            <person name="Ramamoorthy G.K."/>
            <person name="Gryganskyi A."/>
            <person name="Culley D."/>
            <person name="Magnuson J.K."/>
            <person name="James T.Y."/>
            <person name="O'Malley M.A."/>
            <person name="Stajich J.E."/>
            <person name="Spatafora J.W."/>
            <person name="Visel A."/>
            <person name="Grigoriev I.V."/>
        </authorList>
    </citation>
    <scope>NUCLEOTIDE SEQUENCE [LARGE SCALE GENOMIC DNA]</scope>
    <source>
        <strain evidence="1 2">CBS 931.73</strain>
    </source>
</reference>
<dbReference type="InParanoid" id="A0A1Y1Y3U6"/>
<dbReference type="AlphaFoldDB" id="A0A1Y1Y3U6"/>
<protein>
    <submittedName>
        <fullName evidence="1">Uncharacterized protein</fullName>
    </submittedName>
</protein>
<dbReference type="EMBL" id="MCFE01000266">
    <property type="protein sequence ID" value="ORX92639.1"/>
    <property type="molecule type" value="Genomic_DNA"/>
</dbReference>
<comment type="caution">
    <text evidence="1">The sequence shown here is derived from an EMBL/GenBank/DDBJ whole genome shotgun (WGS) entry which is preliminary data.</text>
</comment>
<name>A0A1Y1Y3U6_9FUNG</name>
<keyword evidence="2" id="KW-1185">Reference proteome</keyword>
<evidence type="ECO:0000313" key="2">
    <source>
        <dbReference type="Proteomes" id="UP000193498"/>
    </source>
</evidence>
<proteinExistence type="predicted"/>
<organism evidence="1 2">
    <name type="scientific">Basidiobolus meristosporus CBS 931.73</name>
    <dbReference type="NCBI Taxonomy" id="1314790"/>
    <lineage>
        <taxon>Eukaryota</taxon>
        <taxon>Fungi</taxon>
        <taxon>Fungi incertae sedis</taxon>
        <taxon>Zoopagomycota</taxon>
        <taxon>Entomophthoromycotina</taxon>
        <taxon>Basidiobolomycetes</taxon>
        <taxon>Basidiobolales</taxon>
        <taxon>Basidiobolaceae</taxon>
        <taxon>Basidiobolus</taxon>
    </lineage>
</organism>